<reference evidence="2 3" key="1">
    <citation type="submission" date="2017-06" db="EMBL/GenBank/DDBJ databases">
        <title>Genome sequencing of cyanobaciteial culture collection at National Institute for Environmental Studies (NIES).</title>
        <authorList>
            <person name="Hirose Y."/>
            <person name="Shimura Y."/>
            <person name="Fujisawa T."/>
            <person name="Nakamura Y."/>
            <person name="Kawachi M."/>
        </authorList>
    </citation>
    <scope>NUCLEOTIDE SEQUENCE [LARGE SCALE GENOMIC DNA]</scope>
    <source>
        <strain evidence="2 3">NIES-37</strain>
    </source>
</reference>
<dbReference type="Proteomes" id="UP000218785">
    <property type="component" value="Chromosome"/>
</dbReference>
<dbReference type="Gene3D" id="2.40.50.90">
    <property type="match status" value="1"/>
</dbReference>
<dbReference type="InterPro" id="IPR016071">
    <property type="entry name" value="Staphylococal_nuclease_OB-fold"/>
</dbReference>
<dbReference type="KEGG" id="ttq:NIES37_49000"/>
<dbReference type="AlphaFoldDB" id="A0A1Z4N5H2"/>
<protein>
    <submittedName>
        <fullName evidence="2">Nuclease</fullName>
    </submittedName>
</protein>
<evidence type="ECO:0000313" key="2">
    <source>
        <dbReference type="EMBL" id="BAZ00902.1"/>
    </source>
</evidence>
<sequence length="245" mass="27024">MELLKIILVLATIVGVVDAETIRIKDNTGQKITLQLACINVPKATAQAIPATQRLKKLLPPLSSVVIRRTEKLGSDRIAGEVFVNNRSVNLLMLESGNAVVDQESLQNCSESKTQYLIAEANAKNHRWGLWQQSNNAMNQPKIFSARGKLIYEEIPPVMSVRAYLGEEFFLISNTPNQSRLVLRPSVQVSRDQLRSLQNQEVEITAEYIAGTRPSPNQVACPLDADGQCMAQGAGYQVLSIKLAK</sequence>
<evidence type="ECO:0000259" key="1">
    <source>
        <dbReference type="PROSITE" id="PS50830"/>
    </source>
</evidence>
<dbReference type="EMBL" id="AP018248">
    <property type="protein sequence ID" value="BAZ00902.1"/>
    <property type="molecule type" value="Genomic_DNA"/>
</dbReference>
<dbReference type="SUPFAM" id="SSF50199">
    <property type="entry name" value="Staphylococcal nuclease"/>
    <property type="match status" value="1"/>
</dbReference>
<evidence type="ECO:0000313" key="3">
    <source>
        <dbReference type="Proteomes" id="UP000218785"/>
    </source>
</evidence>
<dbReference type="Pfam" id="PF00565">
    <property type="entry name" value="SNase"/>
    <property type="match status" value="1"/>
</dbReference>
<dbReference type="RefSeq" id="WP_096580126.1">
    <property type="nucleotide sequence ID" value="NZ_CAWNJS010000001.1"/>
</dbReference>
<gene>
    <name evidence="2" type="ORF">NIES37_49000</name>
</gene>
<organism evidence="2 3">
    <name type="scientific">Tolypothrix tenuis PCC 7101</name>
    <dbReference type="NCBI Taxonomy" id="231146"/>
    <lineage>
        <taxon>Bacteria</taxon>
        <taxon>Bacillati</taxon>
        <taxon>Cyanobacteriota</taxon>
        <taxon>Cyanophyceae</taxon>
        <taxon>Nostocales</taxon>
        <taxon>Tolypothrichaceae</taxon>
        <taxon>Tolypothrix</taxon>
    </lineage>
</organism>
<name>A0A1Z4N5H2_9CYAN</name>
<dbReference type="InterPro" id="IPR035437">
    <property type="entry name" value="SNase_OB-fold_sf"/>
</dbReference>
<proteinExistence type="predicted"/>
<dbReference type="SMART" id="SM00318">
    <property type="entry name" value="SNc"/>
    <property type="match status" value="1"/>
</dbReference>
<dbReference type="PROSITE" id="PS50830">
    <property type="entry name" value="TNASE_3"/>
    <property type="match status" value="1"/>
</dbReference>
<feature type="domain" description="TNase-like" evidence="1">
    <location>
        <begin position="11"/>
        <end position="133"/>
    </location>
</feature>
<keyword evidence="3" id="KW-1185">Reference proteome</keyword>
<accession>A0A1Z4N5H2</accession>